<feature type="signal peptide" evidence="2">
    <location>
        <begin position="1"/>
        <end position="18"/>
    </location>
</feature>
<gene>
    <name evidence="4" type="ORF">GCM10011340_35490</name>
</gene>
<protein>
    <recommendedName>
        <fullName evidence="3">Secretion system C-terminal sorting domain-containing protein</fullName>
    </recommendedName>
</protein>
<feature type="domain" description="Secretion system C-terminal sorting" evidence="3">
    <location>
        <begin position="647"/>
        <end position="716"/>
    </location>
</feature>
<reference evidence="5" key="1">
    <citation type="journal article" date="2019" name="Int. J. Syst. Evol. Microbiol.">
        <title>The Global Catalogue of Microorganisms (GCM) 10K type strain sequencing project: providing services to taxonomists for standard genome sequencing and annotation.</title>
        <authorList>
            <consortium name="The Broad Institute Genomics Platform"/>
            <consortium name="The Broad Institute Genome Sequencing Center for Infectious Disease"/>
            <person name="Wu L."/>
            <person name="Ma J."/>
        </authorList>
    </citation>
    <scope>NUCLEOTIDE SEQUENCE [LARGE SCALE GENOMIC DNA]</scope>
    <source>
        <strain evidence="5">CGMCC 1.15111</strain>
    </source>
</reference>
<evidence type="ECO:0000313" key="4">
    <source>
        <dbReference type="EMBL" id="GHE75526.1"/>
    </source>
</evidence>
<dbReference type="SUPFAM" id="SSF69318">
    <property type="entry name" value="Integrin alpha N-terminal domain"/>
    <property type="match status" value="2"/>
</dbReference>
<accession>A0ABQ3ID27</accession>
<dbReference type="InterPro" id="IPR026444">
    <property type="entry name" value="Secre_tail"/>
</dbReference>
<evidence type="ECO:0000259" key="3">
    <source>
        <dbReference type="Pfam" id="PF18962"/>
    </source>
</evidence>
<proteinExistence type="predicted"/>
<evidence type="ECO:0000313" key="5">
    <source>
        <dbReference type="Proteomes" id="UP000658258"/>
    </source>
</evidence>
<evidence type="ECO:0000256" key="2">
    <source>
        <dbReference type="SAM" id="SignalP"/>
    </source>
</evidence>
<evidence type="ECO:0000256" key="1">
    <source>
        <dbReference type="ARBA" id="ARBA00022729"/>
    </source>
</evidence>
<comment type="caution">
    <text evidence="4">The sequence shown here is derived from an EMBL/GenBank/DDBJ whole genome shotgun (WGS) entry which is preliminary data.</text>
</comment>
<sequence length="718" mass="78333">MKYLIVLITLFFATTAKAQVAFAFDQTVELRQDDERLARAFEGGLNSAQFQTMDLNMDGQQDLVIFHRQSGHLTTYIRQDDEWVFDPSYAFLFPTDVVNWMVLTDFDCDGKKDLFTNTTLGIKVYRNMSTSEGVAWQLASEFLRFDQGSNLQVSATDIPGFADVNGDGALDILSYRFGSSGSIEYYQNTGSCGSLNFTRITRNWGDFYDCGCNNFSFGQPCQENSGEAAEKAETSESAVILHAGGKTILPFDADNDGDIDIVASDELCTNLVFFENKGTTQQASITDFHPFPSQDPVAFEFFPSAFLLDTDFDQVMELVVSTNIDRNLGNRVNFTNHIQVFDNSGNNLSPIFEGKQPFLQHEMVDLGEDAYPAFWDYDADGDLDLFVGHAGQPTPNGLVSSLWLFENTGNRFNPSFALATTDFQNLSSLGYAGFKPQMADIDNDGITDIVLQAQTGGNSAAIFLLKGLGDGRFETPVNLNLPTTPNSNPLVYDIDGNGLADVLLGGAFGGLTAFINEGNLRFREEEQFGGFENDFTRQVLSVAVANWSGTSKPQLLTIDSQGALTLYEAPFNAAFQKGPSVTTLISEANNLRPSRLGRSNYLATADLFDNGKPSLVVGTKRGGLLLLRNVGTGNGGSENDLRVSLSPNPSADSVRLLVNANAMVSVVDTSGRLISEPVAVADAEVTTLDFSSYPVGLYLIRIVSSDGRSITKKLLIQR</sequence>
<name>A0ABQ3ID27_9BACT</name>
<dbReference type="Proteomes" id="UP000658258">
    <property type="component" value="Unassembled WGS sequence"/>
</dbReference>
<dbReference type="Pfam" id="PF13517">
    <property type="entry name" value="FG-GAP_3"/>
    <property type="match status" value="1"/>
</dbReference>
<dbReference type="InterPro" id="IPR028994">
    <property type="entry name" value="Integrin_alpha_N"/>
</dbReference>
<dbReference type="Gene3D" id="2.130.10.130">
    <property type="entry name" value="Integrin alpha, N-terminal"/>
    <property type="match status" value="1"/>
</dbReference>
<dbReference type="InterPro" id="IPR013517">
    <property type="entry name" value="FG-GAP"/>
</dbReference>
<dbReference type="PANTHER" id="PTHR44103:SF1">
    <property type="entry name" value="PROPROTEIN CONVERTASE P"/>
    <property type="match status" value="1"/>
</dbReference>
<dbReference type="Pfam" id="PF18962">
    <property type="entry name" value="Por_Secre_tail"/>
    <property type="match status" value="1"/>
</dbReference>
<feature type="chain" id="PRO_5045870842" description="Secretion system C-terminal sorting domain-containing protein" evidence="2">
    <location>
        <begin position="19"/>
        <end position="718"/>
    </location>
</feature>
<dbReference type="EMBL" id="BNAG01000006">
    <property type="protein sequence ID" value="GHE75526.1"/>
    <property type="molecule type" value="Genomic_DNA"/>
</dbReference>
<organism evidence="4 5">
    <name type="scientific">Roseivirga thermotolerans</name>
    <dbReference type="NCBI Taxonomy" id="1758176"/>
    <lineage>
        <taxon>Bacteria</taxon>
        <taxon>Pseudomonadati</taxon>
        <taxon>Bacteroidota</taxon>
        <taxon>Cytophagia</taxon>
        <taxon>Cytophagales</taxon>
        <taxon>Roseivirgaceae</taxon>
        <taxon>Roseivirga</taxon>
    </lineage>
</organism>
<dbReference type="RefSeq" id="WP_189631662.1">
    <property type="nucleotide sequence ID" value="NZ_BNAG01000006.1"/>
</dbReference>
<dbReference type="PANTHER" id="PTHR44103">
    <property type="entry name" value="PROPROTEIN CONVERTASE P"/>
    <property type="match status" value="1"/>
</dbReference>
<keyword evidence="1 2" id="KW-0732">Signal</keyword>
<dbReference type="NCBIfam" id="TIGR04183">
    <property type="entry name" value="Por_Secre_tail"/>
    <property type="match status" value="1"/>
</dbReference>
<keyword evidence="5" id="KW-1185">Reference proteome</keyword>